<evidence type="ECO:0000313" key="3">
    <source>
        <dbReference type="Proteomes" id="UP001293593"/>
    </source>
</evidence>
<feature type="compositionally biased region" description="Low complexity" evidence="1">
    <location>
        <begin position="1"/>
        <end position="21"/>
    </location>
</feature>
<name>A0AAE1MNN2_9FABA</name>
<organism evidence="2 3">
    <name type="scientific">Acacia crassicarpa</name>
    <name type="common">northern wattle</name>
    <dbReference type="NCBI Taxonomy" id="499986"/>
    <lineage>
        <taxon>Eukaryota</taxon>
        <taxon>Viridiplantae</taxon>
        <taxon>Streptophyta</taxon>
        <taxon>Embryophyta</taxon>
        <taxon>Tracheophyta</taxon>
        <taxon>Spermatophyta</taxon>
        <taxon>Magnoliopsida</taxon>
        <taxon>eudicotyledons</taxon>
        <taxon>Gunneridae</taxon>
        <taxon>Pentapetalae</taxon>
        <taxon>rosids</taxon>
        <taxon>fabids</taxon>
        <taxon>Fabales</taxon>
        <taxon>Fabaceae</taxon>
        <taxon>Caesalpinioideae</taxon>
        <taxon>mimosoid clade</taxon>
        <taxon>Acacieae</taxon>
        <taxon>Acacia</taxon>
    </lineage>
</organism>
<comment type="caution">
    <text evidence="2">The sequence shown here is derived from an EMBL/GenBank/DDBJ whole genome shotgun (WGS) entry which is preliminary data.</text>
</comment>
<evidence type="ECO:0000313" key="2">
    <source>
        <dbReference type="EMBL" id="KAK4271000.1"/>
    </source>
</evidence>
<dbReference type="Proteomes" id="UP001293593">
    <property type="component" value="Unassembled WGS sequence"/>
</dbReference>
<protein>
    <submittedName>
        <fullName evidence="2">Uncharacterized protein</fullName>
    </submittedName>
</protein>
<dbReference type="EMBL" id="JAWXYG010000005">
    <property type="protein sequence ID" value="KAK4271000.1"/>
    <property type="molecule type" value="Genomic_DNA"/>
</dbReference>
<accession>A0AAE1MNN2</accession>
<sequence>MDRSVCFCPSPSPSPSRSFVPVVPPSARERENREEPEDLYQKKKREEPEVFELPSHEKAVIVSPIELFRICETCWNKMELTTIH</sequence>
<proteinExistence type="predicted"/>
<reference evidence="2" key="1">
    <citation type="submission" date="2023-10" db="EMBL/GenBank/DDBJ databases">
        <title>Chromosome-level genome of the transformable northern wattle, Acacia crassicarpa.</title>
        <authorList>
            <person name="Massaro I."/>
            <person name="Sinha N.R."/>
            <person name="Poethig S."/>
            <person name="Leichty A.R."/>
        </authorList>
    </citation>
    <scope>NUCLEOTIDE SEQUENCE</scope>
    <source>
        <strain evidence="2">Acra3RX</strain>
        <tissue evidence="2">Leaf</tissue>
    </source>
</reference>
<feature type="compositionally biased region" description="Basic and acidic residues" evidence="1">
    <location>
        <begin position="27"/>
        <end position="47"/>
    </location>
</feature>
<evidence type="ECO:0000256" key="1">
    <source>
        <dbReference type="SAM" id="MobiDB-lite"/>
    </source>
</evidence>
<gene>
    <name evidence="2" type="ORF">QN277_019760</name>
</gene>
<feature type="region of interest" description="Disordered" evidence="1">
    <location>
        <begin position="1"/>
        <end position="47"/>
    </location>
</feature>
<dbReference type="AlphaFoldDB" id="A0AAE1MNN2"/>
<keyword evidence="3" id="KW-1185">Reference proteome</keyword>